<dbReference type="Gene3D" id="1.20.5.1930">
    <property type="match status" value="1"/>
</dbReference>
<feature type="transmembrane region" description="Helical" evidence="10">
    <location>
        <begin position="20"/>
        <end position="40"/>
    </location>
</feature>
<keyword evidence="10" id="KW-0472">Membrane</keyword>
<dbReference type="Pfam" id="PF07730">
    <property type="entry name" value="HisKA_3"/>
    <property type="match status" value="1"/>
</dbReference>
<keyword evidence="4" id="KW-0808">Transferase</keyword>
<keyword evidence="6 12" id="KW-0418">Kinase</keyword>
<dbReference type="GO" id="GO:0016020">
    <property type="term" value="C:membrane"/>
    <property type="evidence" value="ECO:0007669"/>
    <property type="project" value="InterPro"/>
</dbReference>
<dbReference type="GO" id="GO:0005524">
    <property type="term" value="F:ATP binding"/>
    <property type="evidence" value="ECO:0007669"/>
    <property type="project" value="UniProtKB-KW"/>
</dbReference>
<evidence type="ECO:0000256" key="7">
    <source>
        <dbReference type="ARBA" id="ARBA00022840"/>
    </source>
</evidence>
<evidence type="ECO:0000256" key="5">
    <source>
        <dbReference type="ARBA" id="ARBA00022741"/>
    </source>
</evidence>
<gene>
    <name evidence="12" type="ORF">SAMN05216266_106135</name>
</gene>
<dbReference type="RefSeq" id="WP_091672927.1">
    <property type="nucleotide sequence ID" value="NZ_FOKG01000006.1"/>
</dbReference>
<evidence type="ECO:0000256" key="3">
    <source>
        <dbReference type="ARBA" id="ARBA00022553"/>
    </source>
</evidence>
<evidence type="ECO:0000256" key="6">
    <source>
        <dbReference type="ARBA" id="ARBA00022777"/>
    </source>
</evidence>
<feature type="transmembrane region" description="Helical" evidence="10">
    <location>
        <begin position="157"/>
        <end position="179"/>
    </location>
</feature>
<evidence type="ECO:0000313" key="13">
    <source>
        <dbReference type="Proteomes" id="UP000243799"/>
    </source>
</evidence>
<protein>
    <recommendedName>
        <fullName evidence="2">histidine kinase</fullName>
        <ecNumber evidence="2">2.7.13.3</ecNumber>
    </recommendedName>
</protein>
<evidence type="ECO:0000256" key="4">
    <source>
        <dbReference type="ARBA" id="ARBA00022679"/>
    </source>
</evidence>
<keyword evidence="8" id="KW-0902">Two-component regulatory system</keyword>
<dbReference type="GO" id="GO:0000155">
    <property type="term" value="F:phosphorelay sensor kinase activity"/>
    <property type="evidence" value="ECO:0007669"/>
    <property type="project" value="InterPro"/>
</dbReference>
<dbReference type="InterPro" id="IPR011712">
    <property type="entry name" value="Sig_transdc_His_kin_sub3_dim/P"/>
</dbReference>
<evidence type="ECO:0000259" key="11">
    <source>
        <dbReference type="Pfam" id="PF07730"/>
    </source>
</evidence>
<dbReference type="InterPro" id="IPR036890">
    <property type="entry name" value="HATPase_C_sf"/>
</dbReference>
<dbReference type="InterPro" id="IPR050482">
    <property type="entry name" value="Sensor_HK_TwoCompSys"/>
</dbReference>
<feature type="domain" description="Signal transduction histidine kinase subgroup 3 dimerisation and phosphoacceptor" evidence="11">
    <location>
        <begin position="213"/>
        <end position="277"/>
    </location>
</feature>
<dbReference type="STRING" id="490629.SAMN05216266_106135"/>
<keyword evidence="3" id="KW-0597">Phosphoprotein</keyword>
<feature type="transmembrane region" description="Helical" evidence="10">
    <location>
        <begin position="111"/>
        <end position="137"/>
    </location>
</feature>
<sequence length="425" mass="44987">MTIRRLLAVLVRRSTYQRWVYLILGGALVVPYLLVAAIAIPSIVPVALGEGAAVGVGGVVALLVMVATSFIPAVRVLEGTAIRELLDDPVPTAVFGPAATTEARLRSSAVFLLHVLAGALVSLLSLVLPVFFVLSLAGPFTGNLGVGTVNGIEVPRGWAGAWLPAAFGLSLILLIYLVAVTGALLTRAAAALLGTSAADRIAELERRADRLSERNRLARELHDSVGHALSVVTIQSGAARRTLRRDPELAERALLAIEDSARAALDDLDYVLGLLRDEPAARAPQSDLADMSALLDATRATGAVVEAEVRGDLSGVPPTVSREAYRILQECLTNALRHAGKVPIAVRLEAGGELLELSVTNRVESPEGRVRDRPRGGRGLRGVRERVEVLRGEVRAGRTDGLWEVLVRLPFGGHGVVGEKRVNGT</sequence>
<evidence type="ECO:0000256" key="8">
    <source>
        <dbReference type="ARBA" id="ARBA00023012"/>
    </source>
</evidence>
<dbReference type="SUPFAM" id="SSF55874">
    <property type="entry name" value="ATPase domain of HSP90 chaperone/DNA topoisomerase II/histidine kinase"/>
    <property type="match status" value="1"/>
</dbReference>
<dbReference type="PANTHER" id="PTHR24421:SF10">
    <property type="entry name" value="NITRATE_NITRITE SENSOR PROTEIN NARQ"/>
    <property type="match status" value="1"/>
</dbReference>
<keyword evidence="7" id="KW-0067">ATP-binding</keyword>
<comment type="catalytic activity">
    <reaction evidence="1">
        <text>ATP + protein L-histidine = ADP + protein N-phospho-L-histidine.</text>
        <dbReference type="EC" id="2.7.13.3"/>
    </reaction>
</comment>
<dbReference type="Proteomes" id="UP000243799">
    <property type="component" value="Unassembled WGS sequence"/>
</dbReference>
<dbReference type="EC" id="2.7.13.3" evidence="2"/>
<dbReference type="PANTHER" id="PTHR24421">
    <property type="entry name" value="NITRATE/NITRITE SENSOR PROTEIN NARX-RELATED"/>
    <property type="match status" value="1"/>
</dbReference>
<organism evidence="12 13">
    <name type="scientific">Amycolatopsis marina</name>
    <dbReference type="NCBI Taxonomy" id="490629"/>
    <lineage>
        <taxon>Bacteria</taxon>
        <taxon>Bacillati</taxon>
        <taxon>Actinomycetota</taxon>
        <taxon>Actinomycetes</taxon>
        <taxon>Pseudonocardiales</taxon>
        <taxon>Pseudonocardiaceae</taxon>
        <taxon>Amycolatopsis</taxon>
    </lineage>
</organism>
<evidence type="ECO:0000256" key="9">
    <source>
        <dbReference type="SAM" id="Coils"/>
    </source>
</evidence>
<dbReference type="Gene3D" id="3.30.565.10">
    <property type="entry name" value="Histidine kinase-like ATPase, C-terminal domain"/>
    <property type="match status" value="1"/>
</dbReference>
<keyword evidence="10" id="KW-1133">Transmembrane helix</keyword>
<keyword evidence="9" id="KW-0175">Coiled coil</keyword>
<feature type="coiled-coil region" evidence="9">
    <location>
        <begin position="194"/>
        <end position="221"/>
    </location>
</feature>
<evidence type="ECO:0000256" key="2">
    <source>
        <dbReference type="ARBA" id="ARBA00012438"/>
    </source>
</evidence>
<evidence type="ECO:0000313" key="12">
    <source>
        <dbReference type="EMBL" id="SFB20945.1"/>
    </source>
</evidence>
<proteinExistence type="predicted"/>
<evidence type="ECO:0000256" key="1">
    <source>
        <dbReference type="ARBA" id="ARBA00000085"/>
    </source>
</evidence>
<accession>A0A1I0Z5Q7</accession>
<keyword evidence="13" id="KW-1185">Reference proteome</keyword>
<keyword evidence="5" id="KW-0547">Nucleotide-binding</keyword>
<name>A0A1I0Z5Q7_9PSEU</name>
<dbReference type="EMBL" id="FOKG01000006">
    <property type="protein sequence ID" value="SFB20945.1"/>
    <property type="molecule type" value="Genomic_DNA"/>
</dbReference>
<dbReference type="GO" id="GO:0046983">
    <property type="term" value="F:protein dimerization activity"/>
    <property type="evidence" value="ECO:0007669"/>
    <property type="project" value="InterPro"/>
</dbReference>
<feature type="transmembrane region" description="Helical" evidence="10">
    <location>
        <begin position="52"/>
        <end position="74"/>
    </location>
</feature>
<dbReference type="OrthoDB" id="227596at2"/>
<dbReference type="AlphaFoldDB" id="A0A1I0Z5Q7"/>
<evidence type="ECO:0000256" key="10">
    <source>
        <dbReference type="SAM" id="Phobius"/>
    </source>
</evidence>
<reference evidence="13" key="1">
    <citation type="submission" date="2016-10" db="EMBL/GenBank/DDBJ databases">
        <authorList>
            <person name="Varghese N."/>
            <person name="Submissions S."/>
        </authorList>
    </citation>
    <scope>NUCLEOTIDE SEQUENCE [LARGE SCALE GENOMIC DNA]</scope>
    <source>
        <strain evidence="13">CGMCC 4.3568</strain>
    </source>
</reference>
<keyword evidence="10" id="KW-0812">Transmembrane</keyword>